<evidence type="ECO:0000256" key="7">
    <source>
        <dbReference type="RuleBase" id="RU361153"/>
    </source>
</evidence>
<comment type="similarity">
    <text evidence="1 7">Belongs to the glycosyl hydrolase 5 (cellulase A) family.</text>
</comment>
<organism evidence="9 10">
    <name type="scientific">Fastidiosipila sanguinis</name>
    <dbReference type="NCBI Taxonomy" id="236753"/>
    <lineage>
        <taxon>Bacteria</taxon>
        <taxon>Bacillati</taxon>
        <taxon>Bacillota</taxon>
        <taxon>Clostridia</taxon>
        <taxon>Eubacteriales</taxon>
        <taxon>Oscillospiraceae</taxon>
        <taxon>Fastidiosipila</taxon>
    </lineage>
</organism>
<keyword evidence="2 7" id="KW-0378">Hydrolase</keyword>
<evidence type="ECO:0000313" key="9">
    <source>
        <dbReference type="EMBL" id="AVM42141.1"/>
    </source>
</evidence>
<keyword evidence="10" id="KW-1185">Reference proteome</keyword>
<evidence type="ECO:0000256" key="1">
    <source>
        <dbReference type="ARBA" id="ARBA00005641"/>
    </source>
</evidence>
<gene>
    <name evidence="9" type="ORF">C5Q98_02345</name>
</gene>
<dbReference type="Proteomes" id="UP000237947">
    <property type="component" value="Chromosome"/>
</dbReference>
<dbReference type="EMBL" id="CP027226">
    <property type="protein sequence ID" value="AVM42141.1"/>
    <property type="molecule type" value="Genomic_DNA"/>
</dbReference>
<dbReference type="OrthoDB" id="9800475at2"/>
<keyword evidence="4" id="KW-0119">Carbohydrate metabolism</keyword>
<dbReference type="Pfam" id="PF00150">
    <property type="entry name" value="Cellulase"/>
    <property type="match status" value="1"/>
</dbReference>
<dbReference type="InterPro" id="IPR017853">
    <property type="entry name" value="GH"/>
</dbReference>
<evidence type="ECO:0000256" key="3">
    <source>
        <dbReference type="ARBA" id="ARBA00023001"/>
    </source>
</evidence>
<dbReference type="SUPFAM" id="SSF51445">
    <property type="entry name" value="(Trans)glycosidases"/>
    <property type="match status" value="1"/>
</dbReference>
<evidence type="ECO:0000313" key="10">
    <source>
        <dbReference type="Proteomes" id="UP000237947"/>
    </source>
</evidence>
<evidence type="ECO:0000256" key="5">
    <source>
        <dbReference type="ARBA" id="ARBA00023295"/>
    </source>
</evidence>
<dbReference type="PANTHER" id="PTHR31297">
    <property type="entry name" value="GLUCAN ENDO-1,6-BETA-GLUCOSIDASE B"/>
    <property type="match status" value="1"/>
</dbReference>
<dbReference type="GO" id="GO:0008422">
    <property type="term" value="F:beta-glucosidase activity"/>
    <property type="evidence" value="ECO:0007669"/>
    <property type="project" value="TreeGrafter"/>
</dbReference>
<accession>A0A2S0KM83</accession>
<keyword evidence="3" id="KW-0136">Cellulose degradation</keyword>
<dbReference type="AlphaFoldDB" id="A0A2S0KM83"/>
<dbReference type="PANTHER" id="PTHR31297:SF41">
    <property type="entry name" value="ENDOGLUCANASE, PUTATIVE (AFU_ORTHOLOGUE AFUA_5G01830)-RELATED"/>
    <property type="match status" value="1"/>
</dbReference>
<dbReference type="RefSeq" id="WP_106012127.1">
    <property type="nucleotide sequence ID" value="NZ_CP027226.1"/>
</dbReference>
<dbReference type="GO" id="GO:0030245">
    <property type="term" value="P:cellulose catabolic process"/>
    <property type="evidence" value="ECO:0007669"/>
    <property type="project" value="UniProtKB-KW"/>
</dbReference>
<keyword evidence="6" id="KW-0624">Polysaccharide degradation</keyword>
<sequence>MYKGVNLGGWLIQESWMTPVPGKDREWANLDTIKALEKKFTKEQVQELFDTYQDNWITEFDFKTISEAGCNLVRIPFWYRNFMDNEYGNWITEDHNDNPGFKRLDWAIEMAEKYNLSVVLDLHGAPGGQSMDHSSGTLKENRLYTDEKCQQAMEDLWIAIAERYKDKDAVVLYDIMNEPQNNSGYEGENSYDPWEPKSWELSNKIYDRMYHAIRKIDKDTKISMEAIWQISNLPDPKTLGWENVVYQMHLYDDDQRFLENAISLKNACEKYNVDPYIGEFSNLNGIKIANDLGISWTTWTYKGTNKNLDNFFWYFSYEPESIDLEKDSFEEMKEKWGEILQTEKSFNLQNGTFNIISKGLKD</sequence>
<keyword evidence="5 7" id="KW-0326">Glycosidase</keyword>
<evidence type="ECO:0000256" key="4">
    <source>
        <dbReference type="ARBA" id="ARBA00023277"/>
    </source>
</evidence>
<evidence type="ECO:0000259" key="8">
    <source>
        <dbReference type="Pfam" id="PF00150"/>
    </source>
</evidence>
<dbReference type="GO" id="GO:0005576">
    <property type="term" value="C:extracellular region"/>
    <property type="evidence" value="ECO:0007669"/>
    <property type="project" value="TreeGrafter"/>
</dbReference>
<name>A0A2S0KM83_9FIRM</name>
<dbReference type="KEGG" id="fsa:C5Q98_02345"/>
<evidence type="ECO:0000256" key="2">
    <source>
        <dbReference type="ARBA" id="ARBA00022801"/>
    </source>
</evidence>
<dbReference type="GO" id="GO:0009986">
    <property type="term" value="C:cell surface"/>
    <property type="evidence" value="ECO:0007669"/>
    <property type="project" value="TreeGrafter"/>
</dbReference>
<dbReference type="InterPro" id="IPR001547">
    <property type="entry name" value="Glyco_hydro_5"/>
</dbReference>
<feature type="domain" description="Glycoside hydrolase family 5" evidence="8">
    <location>
        <begin position="53"/>
        <end position="282"/>
    </location>
</feature>
<protein>
    <recommendedName>
        <fullName evidence="8">Glycoside hydrolase family 5 domain-containing protein</fullName>
    </recommendedName>
</protein>
<proteinExistence type="inferred from homology"/>
<dbReference type="Gene3D" id="3.20.20.80">
    <property type="entry name" value="Glycosidases"/>
    <property type="match status" value="1"/>
</dbReference>
<evidence type="ECO:0000256" key="6">
    <source>
        <dbReference type="ARBA" id="ARBA00023326"/>
    </source>
</evidence>
<reference evidence="10" key="1">
    <citation type="submission" date="2018-02" db="EMBL/GenBank/DDBJ databases">
        <authorList>
            <person name="Holder M.E."/>
            <person name="Ajami N.J."/>
            <person name="Petrosino J.F."/>
        </authorList>
    </citation>
    <scope>NUCLEOTIDE SEQUENCE [LARGE SCALE GENOMIC DNA]</scope>
    <source>
        <strain evidence="10">CCUG 47711</strain>
    </source>
</reference>
<dbReference type="InterPro" id="IPR050386">
    <property type="entry name" value="Glycosyl_hydrolase_5"/>
</dbReference>